<accession>A0A3P6B0D6</accession>
<proteinExistence type="predicted"/>
<evidence type="ECO:0000313" key="2">
    <source>
        <dbReference type="EMBL" id="VDC89788.1"/>
    </source>
</evidence>
<feature type="transmembrane region" description="Helical" evidence="1">
    <location>
        <begin position="12"/>
        <end position="32"/>
    </location>
</feature>
<dbReference type="EMBL" id="LR031573">
    <property type="protein sequence ID" value="VDC89788.1"/>
    <property type="molecule type" value="Genomic_DNA"/>
</dbReference>
<keyword evidence="1" id="KW-0472">Membrane</keyword>
<dbReference type="AlphaFoldDB" id="A0A3P6B0D6"/>
<sequence length="46" mass="5403">MLSCFVSRKTSAYSLMFQLVVMVCFLGCRFPLLDLVSKEVHVFHRY</sequence>
<gene>
    <name evidence="2" type="ORF">BRAA02T07496Z</name>
</gene>
<evidence type="ECO:0000256" key="1">
    <source>
        <dbReference type="SAM" id="Phobius"/>
    </source>
</evidence>
<protein>
    <submittedName>
        <fullName evidence="2">Uncharacterized protein</fullName>
    </submittedName>
</protein>
<keyword evidence="1" id="KW-1133">Transmembrane helix</keyword>
<keyword evidence="1" id="KW-0812">Transmembrane</keyword>
<organism evidence="2">
    <name type="scientific">Brassica campestris</name>
    <name type="common">Field mustard</name>
    <dbReference type="NCBI Taxonomy" id="3711"/>
    <lineage>
        <taxon>Eukaryota</taxon>
        <taxon>Viridiplantae</taxon>
        <taxon>Streptophyta</taxon>
        <taxon>Embryophyta</taxon>
        <taxon>Tracheophyta</taxon>
        <taxon>Spermatophyta</taxon>
        <taxon>Magnoliopsida</taxon>
        <taxon>eudicotyledons</taxon>
        <taxon>Gunneridae</taxon>
        <taxon>Pentapetalae</taxon>
        <taxon>rosids</taxon>
        <taxon>malvids</taxon>
        <taxon>Brassicales</taxon>
        <taxon>Brassicaceae</taxon>
        <taxon>Brassiceae</taxon>
        <taxon>Brassica</taxon>
    </lineage>
</organism>
<reference evidence="2" key="1">
    <citation type="submission" date="2018-11" db="EMBL/GenBank/DDBJ databases">
        <authorList>
            <consortium name="Genoscope - CEA"/>
            <person name="William W."/>
        </authorList>
    </citation>
    <scope>NUCLEOTIDE SEQUENCE</scope>
</reference>
<name>A0A3P6B0D6_BRACM</name>